<evidence type="ECO:0000256" key="3">
    <source>
        <dbReference type="ARBA" id="ARBA00023125"/>
    </source>
</evidence>
<dbReference type="PROSITE" id="PS50803">
    <property type="entry name" value="OAR"/>
    <property type="match status" value="1"/>
</dbReference>
<feature type="region of interest" description="Disordered" evidence="8">
    <location>
        <begin position="256"/>
        <end position="324"/>
    </location>
</feature>
<dbReference type="Gene3D" id="1.10.10.60">
    <property type="entry name" value="Homeodomain-like"/>
    <property type="match status" value="1"/>
</dbReference>
<feature type="compositionally biased region" description="Basic and acidic residues" evidence="8">
    <location>
        <begin position="148"/>
        <end position="162"/>
    </location>
</feature>
<feature type="compositionally biased region" description="Low complexity" evidence="8">
    <location>
        <begin position="137"/>
        <end position="147"/>
    </location>
</feature>
<feature type="region of interest" description="Disordered" evidence="8">
    <location>
        <begin position="210"/>
        <end position="229"/>
    </location>
</feature>
<feature type="region of interest" description="Disordered" evidence="8">
    <location>
        <begin position="518"/>
        <end position="548"/>
    </location>
</feature>
<dbReference type="InterPro" id="IPR017970">
    <property type="entry name" value="Homeobox_CS"/>
</dbReference>
<feature type="compositionally biased region" description="Acidic residues" evidence="8">
    <location>
        <begin position="308"/>
        <end position="317"/>
    </location>
</feature>
<organism evidence="11 12">
    <name type="scientific">Elysia crispata</name>
    <name type="common">lettuce slug</name>
    <dbReference type="NCBI Taxonomy" id="231223"/>
    <lineage>
        <taxon>Eukaryota</taxon>
        <taxon>Metazoa</taxon>
        <taxon>Spiralia</taxon>
        <taxon>Lophotrochozoa</taxon>
        <taxon>Mollusca</taxon>
        <taxon>Gastropoda</taxon>
        <taxon>Heterobranchia</taxon>
        <taxon>Euthyneura</taxon>
        <taxon>Panpulmonata</taxon>
        <taxon>Sacoglossa</taxon>
        <taxon>Placobranchoidea</taxon>
        <taxon>Plakobranchidae</taxon>
        <taxon>Elysia</taxon>
    </lineage>
</organism>
<feature type="domain" description="OAR" evidence="10">
    <location>
        <begin position="553"/>
        <end position="566"/>
    </location>
</feature>
<dbReference type="CDD" id="cd00086">
    <property type="entry name" value="homeodomain"/>
    <property type="match status" value="1"/>
</dbReference>
<comment type="subcellular location">
    <subcellularLocation>
        <location evidence="1 6 7">Nucleus</location>
    </subcellularLocation>
</comment>
<dbReference type="FunFam" id="1.10.10.60:FF:000102">
    <property type="entry name" value="Aristaless related homeobox"/>
    <property type="match status" value="1"/>
</dbReference>
<dbReference type="InterPro" id="IPR003654">
    <property type="entry name" value="OAR_dom"/>
</dbReference>
<keyword evidence="2" id="KW-0217">Developmental protein</keyword>
<dbReference type="Proteomes" id="UP001283361">
    <property type="component" value="Unassembled WGS sequence"/>
</dbReference>
<comment type="caution">
    <text evidence="11">The sequence shown here is derived from an EMBL/GenBank/DDBJ whole genome shotgun (WGS) entry which is preliminary data.</text>
</comment>
<dbReference type="AlphaFoldDB" id="A0AAE1B2C4"/>
<feature type="compositionally biased region" description="Gly residues" evidence="8">
    <location>
        <begin position="526"/>
        <end position="537"/>
    </location>
</feature>
<feature type="DNA-binding region" description="Homeobox" evidence="6">
    <location>
        <begin position="325"/>
        <end position="384"/>
    </location>
</feature>
<keyword evidence="3 6" id="KW-0238">DNA-binding</keyword>
<keyword evidence="4 6" id="KW-0371">Homeobox</keyword>
<feature type="domain" description="Homeobox" evidence="9">
    <location>
        <begin position="323"/>
        <end position="383"/>
    </location>
</feature>
<reference evidence="11" key="1">
    <citation type="journal article" date="2023" name="G3 (Bethesda)">
        <title>A reference genome for the long-term kleptoplast-retaining sea slug Elysia crispata morphotype clarki.</title>
        <authorList>
            <person name="Eastman K.E."/>
            <person name="Pendleton A.L."/>
            <person name="Shaikh M.A."/>
            <person name="Suttiyut T."/>
            <person name="Ogas R."/>
            <person name="Tomko P."/>
            <person name="Gavelis G."/>
            <person name="Widhalm J.R."/>
            <person name="Wisecaver J.H."/>
        </authorList>
    </citation>
    <scope>NUCLEOTIDE SEQUENCE</scope>
    <source>
        <strain evidence="11">ECLA1</strain>
    </source>
</reference>
<dbReference type="PANTHER" id="PTHR24329:SF570">
    <property type="entry name" value="HOMEOBRAIN"/>
    <property type="match status" value="1"/>
</dbReference>
<dbReference type="EMBL" id="JAWDGP010000750">
    <property type="protein sequence ID" value="KAK3797591.1"/>
    <property type="molecule type" value="Genomic_DNA"/>
</dbReference>
<evidence type="ECO:0000256" key="2">
    <source>
        <dbReference type="ARBA" id="ARBA00022473"/>
    </source>
</evidence>
<dbReference type="GO" id="GO:0000981">
    <property type="term" value="F:DNA-binding transcription factor activity, RNA polymerase II-specific"/>
    <property type="evidence" value="ECO:0007669"/>
    <property type="project" value="InterPro"/>
</dbReference>
<evidence type="ECO:0000256" key="8">
    <source>
        <dbReference type="SAM" id="MobiDB-lite"/>
    </source>
</evidence>
<feature type="compositionally biased region" description="Low complexity" evidence="8">
    <location>
        <begin position="19"/>
        <end position="31"/>
    </location>
</feature>
<evidence type="ECO:0000256" key="7">
    <source>
        <dbReference type="RuleBase" id="RU000682"/>
    </source>
</evidence>
<dbReference type="PANTHER" id="PTHR24329">
    <property type="entry name" value="HOMEOBOX PROTEIN ARISTALESS"/>
    <property type="match status" value="1"/>
</dbReference>
<dbReference type="InterPro" id="IPR050649">
    <property type="entry name" value="Paired_Homeobox_TFs"/>
</dbReference>
<gene>
    <name evidence="11" type="ORF">RRG08_054619</name>
</gene>
<keyword evidence="5 6" id="KW-0539">Nucleus</keyword>
<proteinExistence type="predicted"/>
<accession>A0AAE1B2C4</accession>
<name>A0AAE1B2C4_9GAST</name>
<dbReference type="Pfam" id="PF00046">
    <property type="entry name" value="Homeodomain"/>
    <property type="match status" value="1"/>
</dbReference>
<evidence type="ECO:0000256" key="6">
    <source>
        <dbReference type="PROSITE-ProRule" id="PRU00108"/>
    </source>
</evidence>
<dbReference type="InterPro" id="IPR001356">
    <property type="entry name" value="HD"/>
</dbReference>
<feature type="region of interest" description="Disordered" evidence="8">
    <location>
        <begin position="134"/>
        <end position="186"/>
    </location>
</feature>
<dbReference type="GO" id="GO:0005634">
    <property type="term" value="C:nucleus"/>
    <property type="evidence" value="ECO:0007669"/>
    <property type="project" value="UniProtKB-SubCell"/>
</dbReference>
<protein>
    <submittedName>
        <fullName evidence="11">Uncharacterized protein</fullName>
    </submittedName>
</protein>
<evidence type="ECO:0000259" key="9">
    <source>
        <dbReference type="PROSITE" id="PS50071"/>
    </source>
</evidence>
<evidence type="ECO:0000313" key="12">
    <source>
        <dbReference type="Proteomes" id="UP001283361"/>
    </source>
</evidence>
<evidence type="ECO:0000256" key="5">
    <source>
        <dbReference type="ARBA" id="ARBA00023242"/>
    </source>
</evidence>
<evidence type="ECO:0000259" key="10">
    <source>
        <dbReference type="PROSITE" id="PS50803"/>
    </source>
</evidence>
<feature type="compositionally biased region" description="Low complexity" evidence="8">
    <location>
        <begin position="538"/>
        <end position="548"/>
    </location>
</feature>
<dbReference type="PROSITE" id="PS50071">
    <property type="entry name" value="HOMEOBOX_2"/>
    <property type="match status" value="1"/>
</dbReference>
<keyword evidence="12" id="KW-1185">Reference proteome</keyword>
<feature type="region of interest" description="Disordered" evidence="8">
    <location>
        <begin position="1"/>
        <end position="87"/>
    </location>
</feature>
<dbReference type="SUPFAM" id="SSF46689">
    <property type="entry name" value="Homeodomain-like"/>
    <property type="match status" value="1"/>
</dbReference>
<dbReference type="InterPro" id="IPR009057">
    <property type="entry name" value="Homeodomain-like_sf"/>
</dbReference>
<evidence type="ECO:0000256" key="1">
    <source>
        <dbReference type="ARBA" id="ARBA00004123"/>
    </source>
</evidence>
<evidence type="ECO:0000256" key="4">
    <source>
        <dbReference type="ARBA" id="ARBA00023155"/>
    </source>
</evidence>
<dbReference type="SMART" id="SM00389">
    <property type="entry name" value="HOX"/>
    <property type="match status" value="1"/>
</dbReference>
<dbReference type="GO" id="GO:0000977">
    <property type="term" value="F:RNA polymerase II transcription regulatory region sequence-specific DNA binding"/>
    <property type="evidence" value="ECO:0007669"/>
    <property type="project" value="TreeGrafter"/>
</dbReference>
<dbReference type="PROSITE" id="PS00027">
    <property type="entry name" value="HOMEOBOX_1"/>
    <property type="match status" value="1"/>
</dbReference>
<sequence>MEPTYGTSRKDIKCHNMTPPASSSPSLSCGSDILAPSPPVVAKECQPQTNRSSRNNAKNPSRSRSPSHGTVENPSSPSSARPVTTTACLTAPLPITVTRRSGMSSYSIASILGETRRDDPCSIAAPLSLSLEGLQTSPESVVSSPSSSKEDHHDKTHSEDTLHQNPGSPNSPLRPRPLSPANSISRANSTTTTITNQPHLDHYLHQHFYRQQQQQHDLSHAFPTPPHHLSKYKFYHHQQYDHKEDNDDLTGSRQIRRPRLPLTPPPISDAGNASIESGYKKESSPGPQNDVEESHVLRNCDGSPNEFADNDNNDDDDNCGKPRKIRRSRTTFTTFQLHRLERAFEKTQYPDVFTREELAMTLDLSEARVQVWFQNRRAKWRKREKALGRDSPTFISGNGEPPSALTEMMSLGRPFGLGPPPPHHHPGLEPFWSARFSNLTGIHPMMALSHPGLTAVQAAAAYNVRSPFGGMLPSYVLAAANGLSSPSAGMGGIPHVGSLPAAMSPRLPAPSALYDSELRSRSGSGADCGSGGGGGIEGRVSSSLSNTSSQSVASVESLRAKAKEHSVELGVQQFHERSLAV</sequence>
<feature type="compositionally biased region" description="Polar residues" evidence="8">
    <location>
        <begin position="46"/>
        <end position="87"/>
    </location>
</feature>
<evidence type="ECO:0000313" key="11">
    <source>
        <dbReference type="EMBL" id="KAK3797591.1"/>
    </source>
</evidence>